<protein>
    <recommendedName>
        <fullName evidence="3">AsmA-like C-terminal domain-containing protein</fullName>
    </recommendedName>
</protein>
<proteinExistence type="predicted"/>
<gene>
    <name evidence="1" type="ORF">GMJLKIPL_0563</name>
</gene>
<comment type="caution">
    <text evidence="1">The sequence shown here is derived from an EMBL/GenBank/DDBJ whole genome shotgun (WGS) entry which is preliminary data.</text>
</comment>
<evidence type="ECO:0000313" key="1">
    <source>
        <dbReference type="EMBL" id="GJD98652.1"/>
    </source>
</evidence>
<dbReference type="EMBL" id="BPQQ01000005">
    <property type="protein sequence ID" value="GJD98652.1"/>
    <property type="molecule type" value="Genomic_DNA"/>
</dbReference>
<organism evidence="1 2">
    <name type="scientific">Methylobacterium isbiliense</name>
    <dbReference type="NCBI Taxonomy" id="315478"/>
    <lineage>
        <taxon>Bacteria</taxon>
        <taxon>Pseudomonadati</taxon>
        <taxon>Pseudomonadota</taxon>
        <taxon>Alphaproteobacteria</taxon>
        <taxon>Hyphomicrobiales</taxon>
        <taxon>Methylobacteriaceae</taxon>
        <taxon>Methylobacterium</taxon>
    </lineage>
</organism>
<evidence type="ECO:0000313" key="2">
    <source>
        <dbReference type="Proteomes" id="UP001055153"/>
    </source>
</evidence>
<sequence>MTRWKRTGMARALFAAAACGALVGGDTLGAAVSLALPGGGRLEIGRVGIAGGSAPWSLVGAALAQDATVVLDDVSLKFGTTLVKAPRIEVGGTRLSRADLQALLDPAGSEPWAARLARLSAATLAAPLLRVEQAVGDQVQVTVYRDVLARDLVAGRARSLDAAGAVLTIEGAKPEAGPGSGAYGRIAVADLDLVGLARLLTERGGPDAPAIRVYGTVAVEDVALSGPKGATLRIGRIDGRDFGGRPTATPWAEALGLLTAGDPETAPPPERVRNAGLAADLLDAVAVGTIELRDIAVTDPGDGAPTRFGLSRVTYASEGGTATLRSEAMSLDGPAGRFGLKGLTLSGLSLKPALEGLRRHAAGGLDPAEMRRYVPLVGRATVESLDLDIPAGPGGDPAAAPPLHLGLRGAALDLSALRDGIPTATRLALDGLTFAVPPAPGNAALANLASLGYRAVDLSGVLDSSWNEEAREVSVREFSVTGKEMGTARLTATFGGIGREVFNPDTAVSSLALLGASAKALALTIENNGLFERFLGEQAKAASLKAAELQREYSTAATLGIPAVLGNSPSAKALGAAVARFVTKPGRLTITAAAKDPAGLGFLEASTVGSPGKVFDRLNVTATAE</sequence>
<accession>A0ABQ4SA41</accession>
<evidence type="ECO:0008006" key="3">
    <source>
        <dbReference type="Google" id="ProtNLM"/>
    </source>
</evidence>
<name>A0ABQ4SA41_9HYPH</name>
<keyword evidence="2" id="KW-1185">Reference proteome</keyword>
<dbReference type="Proteomes" id="UP001055153">
    <property type="component" value="Unassembled WGS sequence"/>
</dbReference>
<reference evidence="1" key="2">
    <citation type="submission" date="2021-08" db="EMBL/GenBank/DDBJ databases">
        <authorList>
            <person name="Tani A."/>
            <person name="Ola A."/>
            <person name="Ogura Y."/>
            <person name="Katsura K."/>
            <person name="Hayashi T."/>
        </authorList>
    </citation>
    <scope>NUCLEOTIDE SEQUENCE</scope>
    <source>
        <strain evidence="1">DSM 17168</strain>
    </source>
</reference>
<reference evidence="1" key="1">
    <citation type="journal article" date="2021" name="Front. Microbiol.">
        <title>Comprehensive Comparative Genomics and Phenotyping of Methylobacterium Species.</title>
        <authorList>
            <person name="Alessa O."/>
            <person name="Ogura Y."/>
            <person name="Fujitani Y."/>
            <person name="Takami H."/>
            <person name="Hayashi T."/>
            <person name="Sahin N."/>
            <person name="Tani A."/>
        </authorList>
    </citation>
    <scope>NUCLEOTIDE SEQUENCE</scope>
    <source>
        <strain evidence="1">DSM 17168</strain>
    </source>
</reference>